<gene>
    <name evidence="5" type="ORF">GGR16_003647</name>
</gene>
<dbReference type="CDD" id="cd07377">
    <property type="entry name" value="WHTH_GntR"/>
    <property type="match status" value="1"/>
</dbReference>
<dbReference type="Proteomes" id="UP000577362">
    <property type="component" value="Unassembled WGS sequence"/>
</dbReference>
<dbReference type="Pfam" id="PF00392">
    <property type="entry name" value="GntR"/>
    <property type="match status" value="1"/>
</dbReference>
<dbReference type="Gene3D" id="1.10.10.10">
    <property type="entry name" value="Winged helix-like DNA-binding domain superfamily/Winged helix DNA-binding domain"/>
    <property type="match status" value="1"/>
</dbReference>
<dbReference type="InterPro" id="IPR036390">
    <property type="entry name" value="WH_DNA-bd_sf"/>
</dbReference>
<dbReference type="PANTHER" id="PTHR43537:SF5">
    <property type="entry name" value="UXU OPERON TRANSCRIPTIONAL REGULATOR"/>
    <property type="match status" value="1"/>
</dbReference>
<dbReference type="RefSeq" id="WP_183317487.1">
    <property type="nucleotide sequence ID" value="NZ_JACIEN010000004.1"/>
</dbReference>
<proteinExistence type="predicted"/>
<dbReference type="AlphaFoldDB" id="A0A840C066"/>
<keyword evidence="3" id="KW-0804">Transcription</keyword>
<dbReference type="InterPro" id="IPR008920">
    <property type="entry name" value="TF_FadR/GntR_C"/>
</dbReference>
<dbReference type="SUPFAM" id="SSF46785">
    <property type="entry name" value="Winged helix' DNA-binding domain"/>
    <property type="match status" value="1"/>
</dbReference>
<evidence type="ECO:0000256" key="2">
    <source>
        <dbReference type="ARBA" id="ARBA00023125"/>
    </source>
</evidence>
<evidence type="ECO:0000256" key="1">
    <source>
        <dbReference type="ARBA" id="ARBA00023015"/>
    </source>
</evidence>
<keyword evidence="6" id="KW-1185">Reference proteome</keyword>
<comment type="caution">
    <text evidence="5">The sequence shown here is derived from an EMBL/GenBank/DDBJ whole genome shotgun (WGS) entry which is preliminary data.</text>
</comment>
<dbReference type="PANTHER" id="PTHR43537">
    <property type="entry name" value="TRANSCRIPTIONAL REGULATOR, GNTR FAMILY"/>
    <property type="match status" value="1"/>
</dbReference>
<dbReference type="InterPro" id="IPR036388">
    <property type="entry name" value="WH-like_DNA-bd_sf"/>
</dbReference>
<dbReference type="PRINTS" id="PR00035">
    <property type="entry name" value="HTHGNTR"/>
</dbReference>
<dbReference type="Gene3D" id="1.20.120.530">
    <property type="entry name" value="GntR ligand-binding domain-like"/>
    <property type="match status" value="1"/>
</dbReference>
<feature type="domain" description="HTH gntR-type" evidence="4">
    <location>
        <begin position="28"/>
        <end position="96"/>
    </location>
</feature>
<dbReference type="InterPro" id="IPR000524">
    <property type="entry name" value="Tscrpt_reg_HTH_GntR"/>
</dbReference>
<dbReference type="GO" id="GO:0003677">
    <property type="term" value="F:DNA binding"/>
    <property type="evidence" value="ECO:0007669"/>
    <property type="project" value="UniProtKB-KW"/>
</dbReference>
<accession>A0A840C066</accession>
<dbReference type="EMBL" id="JACIEN010000004">
    <property type="protein sequence ID" value="MBB4018600.1"/>
    <property type="molecule type" value="Genomic_DNA"/>
</dbReference>
<evidence type="ECO:0000313" key="6">
    <source>
        <dbReference type="Proteomes" id="UP000577362"/>
    </source>
</evidence>
<organism evidence="5 6">
    <name type="scientific">Chelatococcus caeni</name>
    <dbReference type="NCBI Taxonomy" id="1348468"/>
    <lineage>
        <taxon>Bacteria</taxon>
        <taxon>Pseudomonadati</taxon>
        <taxon>Pseudomonadota</taxon>
        <taxon>Alphaproteobacteria</taxon>
        <taxon>Hyphomicrobiales</taxon>
        <taxon>Chelatococcaceae</taxon>
        <taxon>Chelatococcus</taxon>
    </lineage>
</organism>
<keyword evidence="2" id="KW-0238">DNA-binding</keyword>
<name>A0A840C066_9HYPH</name>
<protein>
    <submittedName>
        <fullName evidence="5">GntR family transcriptional repressor for pyruvate dehydrogenase complex</fullName>
    </submittedName>
</protein>
<dbReference type="SMART" id="SM00895">
    <property type="entry name" value="FCD"/>
    <property type="match status" value="1"/>
</dbReference>
<keyword evidence="1" id="KW-0805">Transcription regulation</keyword>
<dbReference type="Pfam" id="PF07729">
    <property type="entry name" value="FCD"/>
    <property type="match status" value="1"/>
</dbReference>
<evidence type="ECO:0000313" key="5">
    <source>
        <dbReference type="EMBL" id="MBB4018600.1"/>
    </source>
</evidence>
<dbReference type="PROSITE" id="PS50949">
    <property type="entry name" value="HTH_GNTR"/>
    <property type="match status" value="1"/>
</dbReference>
<dbReference type="SUPFAM" id="SSF48008">
    <property type="entry name" value="GntR ligand-binding domain-like"/>
    <property type="match status" value="1"/>
</dbReference>
<dbReference type="SMART" id="SM00345">
    <property type="entry name" value="HTH_GNTR"/>
    <property type="match status" value="1"/>
</dbReference>
<reference evidence="5 6" key="1">
    <citation type="submission" date="2020-08" db="EMBL/GenBank/DDBJ databases">
        <title>Genomic Encyclopedia of Type Strains, Phase IV (KMG-IV): sequencing the most valuable type-strain genomes for metagenomic binning, comparative biology and taxonomic classification.</title>
        <authorList>
            <person name="Goeker M."/>
        </authorList>
    </citation>
    <scope>NUCLEOTIDE SEQUENCE [LARGE SCALE GENOMIC DNA]</scope>
    <source>
        <strain evidence="5 6">DSM 103737</strain>
    </source>
</reference>
<evidence type="ECO:0000259" key="4">
    <source>
        <dbReference type="PROSITE" id="PS50949"/>
    </source>
</evidence>
<dbReference type="GO" id="GO:0003700">
    <property type="term" value="F:DNA-binding transcription factor activity"/>
    <property type="evidence" value="ECO:0007669"/>
    <property type="project" value="InterPro"/>
</dbReference>
<evidence type="ECO:0000256" key="3">
    <source>
        <dbReference type="ARBA" id="ARBA00023163"/>
    </source>
</evidence>
<keyword evidence="5" id="KW-0670">Pyruvate</keyword>
<dbReference type="InterPro" id="IPR011711">
    <property type="entry name" value="GntR_C"/>
</dbReference>
<sequence>MQDQLDIATDARADDWATLLGAADIAPSRLGDAVIERLTEAIIDGRLKPGDPLPSEGQIAATFGISKPIAREALRELAAMGVIQVQQGKVSRVRAIDSGPLARFYRFAIGSTKHGLREAVELRRMLEPHIAALAAERRTEADVAVMHDILKRMEATLGDVPAWIEADLAFHNQVAAMAHNRLVMLQLKGLEPVVRIMMVRFNAREARTMDDWRVTLARHALIAEAIEEGNPAAAEAAMRSHFAAADAAIREIFGPDPTPGRPG</sequence>